<comment type="caution">
    <text evidence="1">The sequence shown here is derived from an EMBL/GenBank/DDBJ whole genome shotgun (WGS) entry which is preliminary data.</text>
</comment>
<protein>
    <submittedName>
        <fullName evidence="1">Uncharacterized protein</fullName>
    </submittedName>
</protein>
<organism evidence="1">
    <name type="scientific">marine sediment metagenome</name>
    <dbReference type="NCBI Taxonomy" id="412755"/>
    <lineage>
        <taxon>unclassified sequences</taxon>
        <taxon>metagenomes</taxon>
        <taxon>ecological metagenomes</taxon>
    </lineage>
</organism>
<name>A0A0F8X0Y4_9ZZZZ</name>
<reference evidence="1" key="1">
    <citation type="journal article" date="2015" name="Nature">
        <title>Complex archaea that bridge the gap between prokaryotes and eukaryotes.</title>
        <authorList>
            <person name="Spang A."/>
            <person name="Saw J.H."/>
            <person name="Jorgensen S.L."/>
            <person name="Zaremba-Niedzwiedzka K."/>
            <person name="Martijn J."/>
            <person name="Lind A.E."/>
            <person name="van Eijk R."/>
            <person name="Schleper C."/>
            <person name="Guy L."/>
            <person name="Ettema T.J."/>
        </authorList>
    </citation>
    <scope>NUCLEOTIDE SEQUENCE</scope>
</reference>
<dbReference type="AlphaFoldDB" id="A0A0F8X0Y4"/>
<proteinExistence type="predicted"/>
<sequence>MVAEGLVPYRYEKDWKKALHSNGRCWGGYLGKKEGYPKSDRAYRVPSSINGASLGYLIYCEECCQEKGWVW</sequence>
<gene>
    <name evidence="1" type="ORF">LCGC14_3084470</name>
</gene>
<evidence type="ECO:0000313" key="1">
    <source>
        <dbReference type="EMBL" id="KKK54465.1"/>
    </source>
</evidence>
<accession>A0A0F8X0Y4</accession>
<dbReference type="EMBL" id="LAZR01065979">
    <property type="protein sequence ID" value="KKK54465.1"/>
    <property type="molecule type" value="Genomic_DNA"/>
</dbReference>